<protein>
    <submittedName>
        <fullName evidence="9">Ferric enterobactin transport system permease protein FepD</fullName>
    </submittedName>
</protein>
<dbReference type="STRING" id="273678.RS84_01213"/>
<feature type="transmembrane region" description="Helical" evidence="8">
    <location>
        <begin position="330"/>
        <end position="346"/>
    </location>
</feature>
<keyword evidence="10" id="KW-1185">Reference proteome</keyword>
<evidence type="ECO:0000256" key="3">
    <source>
        <dbReference type="ARBA" id="ARBA00022448"/>
    </source>
</evidence>
<evidence type="ECO:0000256" key="2">
    <source>
        <dbReference type="ARBA" id="ARBA00007935"/>
    </source>
</evidence>
<comment type="similarity">
    <text evidence="2">Belongs to the binding-protein-dependent transport system permease family. FecCD subfamily.</text>
</comment>
<evidence type="ECO:0000256" key="8">
    <source>
        <dbReference type="SAM" id="Phobius"/>
    </source>
</evidence>
<dbReference type="Proteomes" id="UP000033900">
    <property type="component" value="Unassembled WGS sequence"/>
</dbReference>
<accession>A0A0M2HNX7</accession>
<name>A0A0M2HNX7_9MICO</name>
<evidence type="ECO:0000256" key="5">
    <source>
        <dbReference type="ARBA" id="ARBA00022692"/>
    </source>
</evidence>
<evidence type="ECO:0000256" key="6">
    <source>
        <dbReference type="ARBA" id="ARBA00022989"/>
    </source>
</evidence>
<feature type="transmembrane region" description="Helical" evidence="8">
    <location>
        <begin position="259"/>
        <end position="287"/>
    </location>
</feature>
<feature type="transmembrane region" description="Helical" evidence="8">
    <location>
        <begin position="170"/>
        <end position="190"/>
    </location>
</feature>
<dbReference type="PANTHER" id="PTHR30472:SF1">
    <property type="entry name" value="FE(3+) DICITRATE TRANSPORT SYSTEM PERMEASE PROTEIN FECC-RELATED"/>
    <property type="match status" value="1"/>
</dbReference>
<dbReference type="AlphaFoldDB" id="A0A0M2HNX7"/>
<dbReference type="FunFam" id="1.10.3470.10:FF:000001">
    <property type="entry name" value="Vitamin B12 ABC transporter permease BtuC"/>
    <property type="match status" value="1"/>
</dbReference>
<organism evidence="9 10">
    <name type="scientific">Microbacterium hydrocarbonoxydans</name>
    <dbReference type="NCBI Taxonomy" id="273678"/>
    <lineage>
        <taxon>Bacteria</taxon>
        <taxon>Bacillati</taxon>
        <taxon>Actinomycetota</taxon>
        <taxon>Actinomycetes</taxon>
        <taxon>Micrococcales</taxon>
        <taxon>Microbacteriaceae</taxon>
        <taxon>Microbacterium</taxon>
    </lineage>
</organism>
<feature type="transmembrane region" description="Helical" evidence="8">
    <location>
        <begin position="210"/>
        <end position="231"/>
    </location>
</feature>
<dbReference type="Pfam" id="PF01032">
    <property type="entry name" value="FecCD"/>
    <property type="match status" value="1"/>
</dbReference>
<dbReference type="GO" id="GO:0022857">
    <property type="term" value="F:transmembrane transporter activity"/>
    <property type="evidence" value="ECO:0007669"/>
    <property type="project" value="InterPro"/>
</dbReference>
<dbReference type="GO" id="GO:0005886">
    <property type="term" value="C:plasma membrane"/>
    <property type="evidence" value="ECO:0007669"/>
    <property type="project" value="UniProtKB-SubCell"/>
</dbReference>
<evidence type="ECO:0000313" key="9">
    <source>
        <dbReference type="EMBL" id="KJL48452.1"/>
    </source>
</evidence>
<evidence type="ECO:0000256" key="4">
    <source>
        <dbReference type="ARBA" id="ARBA00022475"/>
    </source>
</evidence>
<gene>
    <name evidence="9" type="primary">fepD</name>
    <name evidence="9" type="ORF">RS84_01213</name>
</gene>
<keyword evidence="5 8" id="KW-0812">Transmembrane</keyword>
<proteinExistence type="inferred from homology"/>
<feature type="transmembrane region" description="Helical" evidence="8">
    <location>
        <begin position="26"/>
        <end position="45"/>
    </location>
</feature>
<feature type="transmembrane region" description="Helical" evidence="8">
    <location>
        <begin position="299"/>
        <end position="318"/>
    </location>
</feature>
<keyword evidence="3" id="KW-0813">Transport</keyword>
<comment type="subcellular location">
    <subcellularLocation>
        <location evidence="1">Cell membrane</location>
        <topology evidence="1">Multi-pass membrane protein</topology>
    </subcellularLocation>
</comment>
<evidence type="ECO:0000313" key="10">
    <source>
        <dbReference type="Proteomes" id="UP000033900"/>
    </source>
</evidence>
<keyword evidence="6 8" id="KW-1133">Transmembrane helix</keyword>
<dbReference type="PATRIC" id="fig|273678.4.peg.1209"/>
<dbReference type="RefSeq" id="WP_235281399.1">
    <property type="nucleotide sequence ID" value="NZ_JYJB01000007.1"/>
</dbReference>
<sequence length="354" mass="35496">MTSTPTAVGRVRRAPAATVGVRRRTLAVIGAILAIALAVVLSLAFGSRPVSIDEIADGLFSWTQGRTPSAIGAIAVQERIPRTVLGLVAGAALALSGALMQAITRNPIADPGILGVNTGAALAVVCGIAFFGISSPFEYLWLALGGAILTAIFVYNVGSVGPGGSTPIKLALAGAATTAALGSLVNAVLLPRTAAMDVFRFWQVGGVAGAGWGTMATIFPLLAVGAVIGLLCAPGLNALALGDDVAVGLGVHIGRTRVFAAAAGVVLCAAVTAVAGPIAFVGLMIPHVVRMLVGPDQRWVLPLSAAGGAVLLVLADTIGRLIGYPGETEAGIVTAFVGAPVLILIARRTRMRAL</sequence>
<evidence type="ECO:0000256" key="7">
    <source>
        <dbReference type="ARBA" id="ARBA00023136"/>
    </source>
</evidence>
<keyword evidence="4" id="KW-1003">Cell membrane</keyword>
<feature type="transmembrane region" description="Helical" evidence="8">
    <location>
        <begin position="83"/>
        <end position="100"/>
    </location>
</feature>
<feature type="transmembrane region" description="Helical" evidence="8">
    <location>
        <begin position="112"/>
        <end position="133"/>
    </location>
</feature>
<comment type="caution">
    <text evidence="9">The sequence shown here is derived from an EMBL/GenBank/DDBJ whole genome shotgun (WGS) entry which is preliminary data.</text>
</comment>
<dbReference type="SUPFAM" id="SSF81345">
    <property type="entry name" value="ABC transporter involved in vitamin B12 uptake, BtuC"/>
    <property type="match status" value="1"/>
</dbReference>
<dbReference type="InterPro" id="IPR000522">
    <property type="entry name" value="ABC_transptr_permease_BtuC"/>
</dbReference>
<dbReference type="InterPro" id="IPR037294">
    <property type="entry name" value="ABC_BtuC-like"/>
</dbReference>
<evidence type="ECO:0000256" key="1">
    <source>
        <dbReference type="ARBA" id="ARBA00004651"/>
    </source>
</evidence>
<dbReference type="CDD" id="cd06550">
    <property type="entry name" value="TM_ABC_iron-siderophores_like"/>
    <property type="match status" value="1"/>
</dbReference>
<reference evidence="9 10" key="1">
    <citation type="submission" date="2015-02" db="EMBL/GenBank/DDBJ databases">
        <title>Draft genome sequences of ten Microbacterium spp. with emphasis on heavy metal contaminated environments.</title>
        <authorList>
            <person name="Corretto E."/>
        </authorList>
    </citation>
    <scope>NUCLEOTIDE SEQUENCE [LARGE SCALE GENOMIC DNA]</scope>
    <source>
        <strain evidence="9 10">SA35</strain>
    </source>
</reference>
<dbReference type="GO" id="GO:0033214">
    <property type="term" value="P:siderophore-iron import into cell"/>
    <property type="evidence" value="ECO:0007669"/>
    <property type="project" value="TreeGrafter"/>
</dbReference>
<feature type="transmembrane region" description="Helical" evidence="8">
    <location>
        <begin position="139"/>
        <end position="158"/>
    </location>
</feature>
<dbReference type="Gene3D" id="1.10.3470.10">
    <property type="entry name" value="ABC transporter involved in vitamin B12 uptake, BtuC"/>
    <property type="match status" value="1"/>
</dbReference>
<keyword evidence="7 8" id="KW-0472">Membrane</keyword>
<dbReference type="PANTHER" id="PTHR30472">
    <property type="entry name" value="FERRIC ENTEROBACTIN TRANSPORT SYSTEM PERMEASE PROTEIN"/>
    <property type="match status" value="1"/>
</dbReference>
<dbReference type="EMBL" id="JYJB01000007">
    <property type="protein sequence ID" value="KJL48452.1"/>
    <property type="molecule type" value="Genomic_DNA"/>
</dbReference>